<protein>
    <submittedName>
        <fullName evidence="2">Uncharacterized protein</fullName>
    </submittedName>
</protein>
<evidence type="ECO:0000313" key="2">
    <source>
        <dbReference type="EMBL" id="GFR95973.1"/>
    </source>
</evidence>
<accession>A0AAV4HG03</accession>
<name>A0AAV4HG03_9GAST</name>
<reference evidence="2 3" key="1">
    <citation type="journal article" date="2021" name="Elife">
        <title>Chloroplast acquisition without the gene transfer in kleptoplastic sea slugs, Plakobranchus ocellatus.</title>
        <authorList>
            <person name="Maeda T."/>
            <person name="Takahashi S."/>
            <person name="Yoshida T."/>
            <person name="Shimamura S."/>
            <person name="Takaki Y."/>
            <person name="Nagai Y."/>
            <person name="Toyoda A."/>
            <person name="Suzuki Y."/>
            <person name="Arimoto A."/>
            <person name="Ishii H."/>
            <person name="Satoh N."/>
            <person name="Nishiyama T."/>
            <person name="Hasebe M."/>
            <person name="Maruyama T."/>
            <person name="Minagawa J."/>
            <person name="Obokata J."/>
            <person name="Shigenobu S."/>
        </authorList>
    </citation>
    <scope>NUCLEOTIDE SEQUENCE [LARGE SCALE GENOMIC DNA]</scope>
</reference>
<keyword evidence="3" id="KW-1185">Reference proteome</keyword>
<evidence type="ECO:0000313" key="3">
    <source>
        <dbReference type="Proteomes" id="UP000762676"/>
    </source>
</evidence>
<sequence length="167" mass="18928">MCPPIPPSCTLVFNSPLSSNVYNSSVDKSQHSPPVYTDLSNIDTIELQDFQDFLSANQCVAIEQEERMECDDIDTFENPEGNETAVKQNVEIDISPQEPPSKKRKRFNRGKELWKRRMLGEDYQGRLYNKEMGTTSAVSKNCREMGPRCGGKRCDSDSQAECAIQCY</sequence>
<feature type="region of interest" description="Disordered" evidence="1">
    <location>
        <begin position="78"/>
        <end position="109"/>
    </location>
</feature>
<comment type="caution">
    <text evidence="2">The sequence shown here is derived from an EMBL/GenBank/DDBJ whole genome shotgun (WGS) entry which is preliminary data.</text>
</comment>
<dbReference type="Proteomes" id="UP000762676">
    <property type="component" value="Unassembled WGS sequence"/>
</dbReference>
<proteinExistence type="predicted"/>
<gene>
    <name evidence="2" type="ORF">ElyMa_004442500</name>
</gene>
<organism evidence="2 3">
    <name type="scientific">Elysia marginata</name>
    <dbReference type="NCBI Taxonomy" id="1093978"/>
    <lineage>
        <taxon>Eukaryota</taxon>
        <taxon>Metazoa</taxon>
        <taxon>Spiralia</taxon>
        <taxon>Lophotrochozoa</taxon>
        <taxon>Mollusca</taxon>
        <taxon>Gastropoda</taxon>
        <taxon>Heterobranchia</taxon>
        <taxon>Euthyneura</taxon>
        <taxon>Panpulmonata</taxon>
        <taxon>Sacoglossa</taxon>
        <taxon>Placobranchoidea</taxon>
        <taxon>Plakobranchidae</taxon>
        <taxon>Elysia</taxon>
    </lineage>
</organism>
<dbReference type="AlphaFoldDB" id="A0AAV4HG03"/>
<evidence type="ECO:0000256" key="1">
    <source>
        <dbReference type="SAM" id="MobiDB-lite"/>
    </source>
</evidence>
<dbReference type="EMBL" id="BMAT01008954">
    <property type="protein sequence ID" value="GFR95973.1"/>
    <property type="molecule type" value="Genomic_DNA"/>
</dbReference>